<evidence type="ECO:0000259" key="1">
    <source>
        <dbReference type="PROSITE" id="PS50943"/>
    </source>
</evidence>
<dbReference type="EMBL" id="CP038439">
    <property type="protein sequence ID" value="QBX34613.1"/>
    <property type="molecule type" value="Genomic_DNA"/>
</dbReference>
<protein>
    <submittedName>
        <fullName evidence="2">Helix-turn-helix transcriptional regulator</fullName>
    </submittedName>
</protein>
<dbReference type="Proteomes" id="UP000296374">
    <property type="component" value="Chromosome"/>
</dbReference>
<reference evidence="3" key="1">
    <citation type="submission" date="2019-03" db="EMBL/GenBank/DDBJ databases">
        <authorList>
            <person name="Li J."/>
        </authorList>
    </citation>
    <scope>NUCLEOTIDE SEQUENCE [LARGE SCALE GENOMIC DNA]</scope>
    <source>
        <strain evidence="3">2251</strain>
    </source>
</reference>
<dbReference type="KEGG" id="plia:E4191_07725"/>
<dbReference type="AlphaFoldDB" id="A0A4P7HLV0"/>
<dbReference type="Gene3D" id="1.10.260.40">
    <property type="entry name" value="lambda repressor-like DNA-binding domains"/>
    <property type="match status" value="1"/>
</dbReference>
<dbReference type="InterPro" id="IPR001387">
    <property type="entry name" value="Cro/C1-type_HTH"/>
</dbReference>
<gene>
    <name evidence="2" type="ORF">E4191_07725</name>
</gene>
<feature type="domain" description="HTH cro/C1-type" evidence="1">
    <location>
        <begin position="4"/>
        <end position="47"/>
    </location>
</feature>
<dbReference type="CDD" id="cd00093">
    <property type="entry name" value="HTH_XRE"/>
    <property type="match status" value="1"/>
</dbReference>
<dbReference type="GO" id="GO:0003677">
    <property type="term" value="F:DNA binding"/>
    <property type="evidence" value="ECO:0007669"/>
    <property type="project" value="InterPro"/>
</dbReference>
<name>A0A4P7HLV0_9RHOB</name>
<dbReference type="PROSITE" id="PS50943">
    <property type="entry name" value="HTH_CROC1"/>
    <property type="match status" value="1"/>
</dbReference>
<evidence type="ECO:0000313" key="2">
    <source>
        <dbReference type="EMBL" id="QBX34613.1"/>
    </source>
</evidence>
<sequence>MEWLKAEIVRRGVTQKDVGAAAGLTDVQMSKVLSGNRKLSAEEASAIWRHFGYVLPDDEATDTDMRILQHLARLSDDEKTALERLLKRGG</sequence>
<dbReference type="SUPFAM" id="SSF47413">
    <property type="entry name" value="lambda repressor-like DNA-binding domains"/>
    <property type="match status" value="1"/>
</dbReference>
<accession>A0A4P7HLV0</accession>
<evidence type="ECO:0000313" key="3">
    <source>
        <dbReference type="Proteomes" id="UP000296374"/>
    </source>
</evidence>
<dbReference type="RefSeq" id="WP_135312902.1">
    <property type="nucleotide sequence ID" value="NZ_CP038439.1"/>
</dbReference>
<dbReference type="InterPro" id="IPR010982">
    <property type="entry name" value="Lambda_DNA-bd_dom_sf"/>
</dbReference>
<organism evidence="2 3">
    <name type="scientific">Paracoccus liaowanqingii</name>
    <dbReference type="NCBI Taxonomy" id="2560053"/>
    <lineage>
        <taxon>Bacteria</taxon>
        <taxon>Pseudomonadati</taxon>
        <taxon>Pseudomonadota</taxon>
        <taxon>Alphaproteobacteria</taxon>
        <taxon>Rhodobacterales</taxon>
        <taxon>Paracoccaceae</taxon>
        <taxon>Paracoccus</taxon>
    </lineage>
</organism>
<proteinExistence type="predicted"/>